<organism evidence="2 3">
    <name type="scientific">Halobacillus salinarum</name>
    <dbReference type="NCBI Taxonomy" id="2932257"/>
    <lineage>
        <taxon>Bacteria</taxon>
        <taxon>Bacillati</taxon>
        <taxon>Bacillota</taxon>
        <taxon>Bacilli</taxon>
        <taxon>Bacillales</taxon>
        <taxon>Bacillaceae</taxon>
        <taxon>Halobacillus</taxon>
    </lineage>
</organism>
<protein>
    <recommendedName>
        <fullName evidence="4">Holin</fullName>
    </recommendedName>
</protein>
<keyword evidence="1" id="KW-1133">Transmembrane helix</keyword>
<keyword evidence="3" id="KW-1185">Reference proteome</keyword>
<keyword evidence="1" id="KW-0472">Membrane</keyword>
<keyword evidence="1" id="KW-0812">Transmembrane</keyword>
<accession>A0ABY4EQU6</accession>
<reference evidence="2 3" key="1">
    <citation type="submission" date="2022-04" db="EMBL/GenBank/DDBJ databases">
        <title>Halobacillus sp. isolated from saltern.</title>
        <authorList>
            <person name="Won M."/>
            <person name="Lee C.-M."/>
            <person name="Woen H.-Y."/>
            <person name="Kwon S.-W."/>
        </authorList>
    </citation>
    <scope>NUCLEOTIDE SEQUENCE [LARGE SCALE GENOMIC DNA]</scope>
    <source>
        <strain evidence="2 3">SSBR10-3</strain>
    </source>
</reference>
<evidence type="ECO:0000313" key="2">
    <source>
        <dbReference type="EMBL" id="UOQ46052.1"/>
    </source>
</evidence>
<evidence type="ECO:0000256" key="1">
    <source>
        <dbReference type="SAM" id="Phobius"/>
    </source>
</evidence>
<dbReference type="RefSeq" id="WP_244713044.1">
    <property type="nucleotide sequence ID" value="NZ_CP095073.1"/>
</dbReference>
<evidence type="ECO:0000313" key="3">
    <source>
        <dbReference type="Proteomes" id="UP000831787"/>
    </source>
</evidence>
<proteinExistence type="predicted"/>
<name>A0ABY4EQU6_9BACI</name>
<evidence type="ECO:0008006" key="4">
    <source>
        <dbReference type="Google" id="ProtNLM"/>
    </source>
</evidence>
<sequence>MKNFFIQSLSADESRISAIIIGFFITLLFAMYQYVSTGSIDENAKNLLTTFVYVIGGVHVSQHVKDYVLTRNQAGAFKSKSSEIDK</sequence>
<feature type="transmembrane region" description="Helical" evidence="1">
    <location>
        <begin position="16"/>
        <end position="35"/>
    </location>
</feature>
<gene>
    <name evidence="2" type="ORF">MUN89_09105</name>
</gene>
<dbReference type="EMBL" id="CP095073">
    <property type="protein sequence ID" value="UOQ46052.1"/>
    <property type="molecule type" value="Genomic_DNA"/>
</dbReference>
<dbReference type="Proteomes" id="UP000831787">
    <property type="component" value="Chromosome"/>
</dbReference>